<dbReference type="InterPro" id="IPR002677">
    <property type="entry name" value="Ribosomal_bL32"/>
</dbReference>
<dbReference type="GO" id="GO:0006412">
    <property type="term" value="P:translation"/>
    <property type="evidence" value="ECO:0007669"/>
    <property type="project" value="UniProtKB-UniRule"/>
</dbReference>
<dbReference type="GO" id="GO:0003735">
    <property type="term" value="F:structural constituent of ribosome"/>
    <property type="evidence" value="ECO:0007669"/>
    <property type="project" value="InterPro"/>
</dbReference>
<name>A0A172F1N8_9EUGL</name>
<evidence type="ECO:0000256" key="3">
    <source>
        <dbReference type="ARBA" id="ARBA00023274"/>
    </source>
</evidence>
<keyword evidence="3 4" id="KW-0687">Ribonucleoprotein</keyword>
<comment type="similarity">
    <text evidence="1 4">Belongs to the bacterial ribosomal protein bL32 family.</text>
</comment>
<dbReference type="Pfam" id="PF01783">
    <property type="entry name" value="Ribosomal_L32p"/>
    <property type="match status" value="1"/>
</dbReference>
<gene>
    <name evidence="4 5" type="primary">rpl32</name>
</gene>
<comment type="subcellular location">
    <subcellularLocation>
        <location evidence="4">Plastid</location>
        <location evidence="4">Chloroplast</location>
    </subcellularLocation>
</comment>
<evidence type="ECO:0000256" key="2">
    <source>
        <dbReference type="ARBA" id="ARBA00022980"/>
    </source>
</evidence>
<keyword evidence="5" id="KW-0934">Plastid</keyword>
<geneLocation type="chloroplast" evidence="5"/>
<dbReference type="SUPFAM" id="SSF57829">
    <property type="entry name" value="Zn-binding ribosomal proteins"/>
    <property type="match status" value="1"/>
</dbReference>
<dbReference type="Gene3D" id="1.20.5.640">
    <property type="entry name" value="Single helix bin"/>
    <property type="match status" value="1"/>
</dbReference>
<evidence type="ECO:0000313" key="5">
    <source>
        <dbReference type="EMBL" id="ALP86108.1"/>
    </source>
</evidence>
<organism evidence="5">
    <name type="scientific">Phacus orbicularis</name>
    <dbReference type="NCBI Taxonomy" id="158829"/>
    <lineage>
        <taxon>Eukaryota</taxon>
        <taxon>Discoba</taxon>
        <taxon>Euglenozoa</taxon>
        <taxon>Euglenida</taxon>
        <taxon>Spirocuta</taxon>
        <taxon>Euglenophyceae</taxon>
        <taxon>Euglenales</taxon>
        <taxon>Phacaceae</taxon>
        <taxon>Phacus</taxon>
    </lineage>
</organism>
<dbReference type="HAMAP" id="MF_00340">
    <property type="entry name" value="Ribosomal_bL32"/>
    <property type="match status" value="1"/>
</dbReference>
<reference evidence="5" key="1">
    <citation type="submission" date="2015-05" db="EMBL/GenBank/DDBJ databases">
        <title>Phacus orbicularis chloroplast genome.</title>
        <authorList>
            <person name="Kasiborski B.A."/>
            <person name="Linton E.W."/>
        </authorList>
    </citation>
    <scope>NUCLEOTIDE SEQUENCE</scope>
</reference>
<proteinExistence type="inferred from homology"/>
<dbReference type="GO" id="GO:0015934">
    <property type="term" value="C:large ribosomal subunit"/>
    <property type="evidence" value="ECO:0007669"/>
    <property type="project" value="InterPro"/>
</dbReference>
<sequence length="54" mass="6133">MAVPKKKTSKSRRGFRRNTWIKKLSKQVSFALTIGNSLLKDNSSFIYITGLTQS</sequence>
<keyword evidence="2 4" id="KW-0689">Ribosomal protein</keyword>
<dbReference type="GO" id="GO:0009507">
    <property type="term" value="C:chloroplast"/>
    <property type="evidence" value="ECO:0007669"/>
    <property type="project" value="UniProtKB-SubCell"/>
</dbReference>
<dbReference type="EMBL" id="KR921747">
    <property type="protein sequence ID" value="ALP86108.1"/>
    <property type="molecule type" value="Genomic_DNA"/>
</dbReference>
<protein>
    <recommendedName>
        <fullName evidence="4">Large ribosomal subunit protein bL32c</fullName>
    </recommendedName>
</protein>
<evidence type="ECO:0000256" key="4">
    <source>
        <dbReference type="HAMAP-Rule" id="MF_00340"/>
    </source>
</evidence>
<keyword evidence="5" id="KW-0150">Chloroplast</keyword>
<evidence type="ECO:0000256" key="1">
    <source>
        <dbReference type="ARBA" id="ARBA00008560"/>
    </source>
</evidence>
<dbReference type="AlphaFoldDB" id="A0A172F1N8"/>
<dbReference type="NCBIfam" id="TIGR01031">
    <property type="entry name" value="rpmF_bact"/>
    <property type="match status" value="1"/>
</dbReference>
<accession>A0A172F1N8</accession>
<dbReference type="InterPro" id="IPR011332">
    <property type="entry name" value="Ribosomal_zn-bd"/>
</dbReference>